<dbReference type="InterPro" id="IPR050688">
    <property type="entry name" value="Zinc_finger/UBP_domain"/>
</dbReference>
<dbReference type="GO" id="GO:0045944">
    <property type="term" value="P:positive regulation of transcription by RNA polymerase II"/>
    <property type="evidence" value="ECO:0007669"/>
    <property type="project" value="TreeGrafter"/>
</dbReference>
<dbReference type="PANTHER" id="PTHR24403:SF67">
    <property type="entry name" value="FI01116P-RELATED"/>
    <property type="match status" value="1"/>
</dbReference>
<feature type="region of interest" description="Disordered" evidence="10">
    <location>
        <begin position="433"/>
        <end position="477"/>
    </location>
</feature>
<dbReference type="PROSITE" id="PS50071">
    <property type="entry name" value="HOMEOBOX_2"/>
    <property type="match status" value="1"/>
</dbReference>
<keyword evidence="3 8" id="KW-0863">Zinc-finger</keyword>
<feature type="domain" description="C2H2-type" evidence="12">
    <location>
        <begin position="267"/>
        <end position="295"/>
    </location>
</feature>
<evidence type="ECO:0000259" key="11">
    <source>
        <dbReference type="PROSITE" id="PS50071"/>
    </source>
</evidence>
<feature type="compositionally biased region" description="Polar residues" evidence="10">
    <location>
        <begin position="209"/>
        <end position="230"/>
    </location>
</feature>
<dbReference type="CDD" id="cd00086">
    <property type="entry name" value="homeodomain"/>
    <property type="match status" value="1"/>
</dbReference>
<organism evidence="13 14">
    <name type="scientific">Lineolata rhizophorae</name>
    <dbReference type="NCBI Taxonomy" id="578093"/>
    <lineage>
        <taxon>Eukaryota</taxon>
        <taxon>Fungi</taxon>
        <taxon>Dikarya</taxon>
        <taxon>Ascomycota</taxon>
        <taxon>Pezizomycotina</taxon>
        <taxon>Dothideomycetes</taxon>
        <taxon>Dothideomycetes incertae sedis</taxon>
        <taxon>Lineolatales</taxon>
        <taxon>Lineolataceae</taxon>
        <taxon>Lineolata</taxon>
    </lineage>
</organism>
<keyword evidence="2" id="KW-0677">Repeat</keyword>
<evidence type="ECO:0000259" key="12">
    <source>
        <dbReference type="PROSITE" id="PS50157"/>
    </source>
</evidence>
<evidence type="ECO:0000256" key="3">
    <source>
        <dbReference type="ARBA" id="ARBA00022771"/>
    </source>
</evidence>
<evidence type="ECO:0000256" key="6">
    <source>
        <dbReference type="ARBA" id="ARBA00023155"/>
    </source>
</evidence>
<dbReference type="Proteomes" id="UP000799766">
    <property type="component" value="Unassembled WGS sequence"/>
</dbReference>
<feature type="compositionally biased region" description="Low complexity" evidence="10">
    <location>
        <begin position="179"/>
        <end position="202"/>
    </location>
</feature>
<dbReference type="Gene3D" id="3.30.160.60">
    <property type="entry name" value="Classic Zinc Finger"/>
    <property type="match status" value="1"/>
</dbReference>
<feature type="compositionally biased region" description="Polar residues" evidence="10">
    <location>
        <begin position="437"/>
        <end position="449"/>
    </location>
</feature>
<dbReference type="SMART" id="SM00355">
    <property type="entry name" value="ZnF_C2H2"/>
    <property type="match status" value="4"/>
</dbReference>
<dbReference type="GO" id="GO:0005634">
    <property type="term" value="C:nucleus"/>
    <property type="evidence" value="ECO:0007669"/>
    <property type="project" value="UniProtKB-SubCell"/>
</dbReference>
<dbReference type="PROSITE" id="PS50157">
    <property type="entry name" value="ZINC_FINGER_C2H2_2"/>
    <property type="match status" value="1"/>
</dbReference>
<name>A0A6A6P069_9PEZI</name>
<feature type="region of interest" description="Disordered" evidence="10">
    <location>
        <begin position="13"/>
        <end position="53"/>
    </location>
</feature>
<keyword evidence="1" id="KW-0479">Metal-binding</keyword>
<dbReference type="InterPro" id="IPR001356">
    <property type="entry name" value="HD"/>
</dbReference>
<evidence type="ECO:0000313" key="14">
    <source>
        <dbReference type="Proteomes" id="UP000799766"/>
    </source>
</evidence>
<evidence type="ECO:0000256" key="9">
    <source>
        <dbReference type="PROSITE-ProRule" id="PRU00108"/>
    </source>
</evidence>
<dbReference type="SUPFAM" id="SSF46689">
    <property type="entry name" value="Homeodomain-like"/>
    <property type="match status" value="1"/>
</dbReference>
<proteinExistence type="predicted"/>
<evidence type="ECO:0000256" key="5">
    <source>
        <dbReference type="ARBA" id="ARBA00023125"/>
    </source>
</evidence>
<reference evidence="13" key="1">
    <citation type="journal article" date="2020" name="Stud. Mycol.">
        <title>101 Dothideomycetes genomes: a test case for predicting lifestyles and emergence of pathogens.</title>
        <authorList>
            <person name="Haridas S."/>
            <person name="Albert R."/>
            <person name="Binder M."/>
            <person name="Bloem J."/>
            <person name="Labutti K."/>
            <person name="Salamov A."/>
            <person name="Andreopoulos B."/>
            <person name="Baker S."/>
            <person name="Barry K."/>
            <person name="Bills G."/>
            <person name="Bluhm B."/>
            <person name="Cannon C."/>
            <person name="Castanera R."/>
            <person name="Culley D."/>
            <person name="Daum C."/>
            <person name="Ezra D."/>
            <person name="Gonzalez J."/>
            <person name="Henrissat B."/>
            <person name="Kuo A."/>
            <person name="Liang C."/>
            <person name="Lipzen A."/>
            <person name="Lutzoni F."/>
            <person name="Magnuson J."/>
            <person name="Mondo S."/>
            <person name="Nolan M."/>
            <person name="Ohm R."/>
            <person name="Pangilinan J."/>
            <person name="Park H.-J."/>
            <person name="Ramirez L."/>
            <person name="Alfaro M."/>
            <person name="Sun H."/>
            <person name="Tritt A."/>
            <person name="Yoshinaga Y."/>
            <person name="Zwiers L.-H."/>
            <person name="Turgeon B."/>
            <person name="Goodwin S."/>
            <person name="Spatafora J."/>
            <person name="Crous P."/>
            <person name="Grigoriev I."/>
        </authorList>
    </citation>
    <scope>NUCLEOTIDE SEQUENCE</scope>
    <source>
        <strain evidence="13">ATCC 16933</strain>
    </source>
</reference>
<dbReference type="PANTHER" id="PTHR24403">
    <property type="entry name" value="ZINC FINGER PROTEIN"/>
    <property type="match status" value="1"/>
</dbReference>
<dbReference type="SMART" id="SM00389">
    <property type="entry name" value="HOX"/>
    <property type="match status" value="1"/>
</dbReference>
<evidence type="ECO:0000313" key="13">
    <source>
        <dbReference type="EMBL" id="KAF2457411.1"/>
    </source>
</evidence>
<keyword evidence="4" id="KW-0862">Zinc</keyword>
<feature type="region of interest" description="Disordered" evidence="10">
    <location>
        <begin position="99"/>
        <end position="257"/>
    </location>
</feature>
<feature type="compositionally biased region" description="Low complexity" evidence="10">
    <location>
        <begin position="108"/>
        <end position="127"/>
    </location>
</feature>
<evidence type="ECO:0000256" key="10">
    <source>
        <dbReference type="SAM" id="MobiDB-lite"/>
    </source>
</evidence>
<dbReference type="Pfam" id="PF05920">
    <property type="entry name" value="Homeobox_KN"/>
    <property type="match status" value="1"/>
</dbReference>
<feature type="DNA-binding region" description="Homeobox" evidence="9">
    <location>
        <begin position="53"/>
        <end position="109"/>
    </location>
</feature>
<keyword evidence="6 9" id="KW-0371">Homeobox</keyword>
<evidence type="ECO:0000256" key="4">
    <source>
        <dbReference type="ARBA" id="ARBA00022833"/>
    </source>
</evidence>
<evidence type="ECO:0008006" key="15">
    <source>
        <dbReference type="Google" id="ProtNLM"/>
    </source>
</evidence>
<evidence type="ECO:0000256" key="1">
    <source>
        <dbReference type="ARBA" id="ARBA00022723"/>
    </source>
</evidence>
<feature type="compositionally biased region" description="Polar residues" evidence="10">
    <location>
        <begin position="134"/>
        <end position="145"/>
    </location>
</feature>
<comment type="subcellular location">
    <subcellularLocation>
        <location evidence="9">Nucleus</location>
    </subcellularLocation>
</comment>
<dbReference type="GO" id="GO:0008270">
    <property type="term" value="F:zinc ion binding"/>
    <property type="evidence" value="ECO:0007669"/>
    <property type="project" value="UniProtKB-KW"/>
</dbReference>
<evidence type="ECO:0000256" key="7">
    <source>
        <dbReference type="ARBA" id="ARBA00023242"/>
    </source>
</evidence>
<protein>
    <recommendedName>
        <fullName evidence="15">Homeobox domain-containing protein</fullName>
    </recommendedName>
</protein>
<keyword evidence="5 9" id="KW-0238">DNA-binding</keyword>
<keyword evidence="7 9" id="KW-0539">Nucleus</keyword>
<keyword evidence="14" id="KW-1185">Reference proteome</keyword>
<dbReference type="Pfam" id="PF13894">
    <property type="entry name" value="zf-C2H2_4"/>
    <property type="match status" value="1"/>
</dbReference>
<evidence type="ECO:0000256" key="8">
    <source>
        <dbReference type="PROSITE-ProRule" id="PRU00042"/>
    </source>
</evidence>
<dbReference type="InterPro" id="IPR008422">
    <property type="entry name" value="KN_HD"/>
</dbReference>
<dbReference type="AlphaFoldDB" id="A0A6A6P069"/>
<dbReference type="PROSITE" id="PS00028">
    <property type="entry name" value="ZINC_FINGER_C2H2_1"/>
    <property type="match status" value="2"/>
</dbReference>
<sequence>MFLGHDPLAAWDPLNSQPFSELGQPIGSPFLASQEFTDGSETDGPPTAFARRRIPAEARSILEDWFQSHRDNPYLDKKEATELSQATGLTERQVRTFFANSRARRMGGSRPSSNRSSPGPAPESSGATIRSRRIANTSTPSQGSPELNIKLPSRSMASVFPPQRTPSGRQTPGDDDSMSIRSASFQRSSSTARARSRSNSISETPEAAFQSSTPSSTTDIAWGSPSQASIDTAADRAPRRGRKRQRDSILQQTRSIARERVDPQKIFQCTFCPRDFAQKYDWRRHEESVHLPQREWVCMTTGPLMTDPASGFSFCAFCDLPNPPPRHLDEAHNCTACLLTEPADRTFTRKDKLLQHLAQVHKQSAMSRHMAAWERPVQRNVLIKCGICGADIRCWQDRVEHLSNHFGAGQDMRFWIGPPGGILPGDITSGGAGCHAGSTTGTSPPQSRAMTPGVTGGSSQPRITLSPPQASASLFTGGQQQQAPASYTCSLCPLRFPVQSKAIWHERVAHGLYRVQSVHEDE</sequence>
<dbReference type="EMBL" id="MU001680">
    <property type="protein sequence ID" value="KAF2457411.1"/>
    <property type="molecule type" value="Genomic_DNA"/>
</dbReference>
<feature type="domain" description="Homeobox" evidence="11">
    <location>
        <begin position="51"/>
        <end position="108"/>
    </location>
</feature>
<accession>A0A6A6P069</accession>
<dbReference type="OrthoDB" id="5399138at2759"/>
<dbReference type="Gene3D" id="1.10.10.60">
    <property type="entry name" value="Homeodomain-like"/>
    <property type="match status" value="1"/>
</dbReference>
<gene>
    <name evidence="13" type="ORF">BDY21DRAFT_25232</name>
</gene>
<evidence type="ECO:0000256" key="2">
    <source>
        <dbReference type="ARBA" id="ARBA00022737"/>
    </source>
</evidence>
<dbReference type="InterPro" id="IPR013087">
    <property type="entry name" value="Znf_C2H2_type"/>
</dbReference>
<dbReference type="InterPro" id="IPR009057">
    <property type="entry name" value="Homeodomain-like_sf"/>
</dbReference>
<feature type="compositionally biased region" description="Polar residues" evidence="10">
    <location>
        <begin position="457"/>
        <end position="477"/>
    </location>
</feature>
<dbReference type="GO" id="GO:0003677">
    <property type="term" value="F:DNA binding"/>
    <property type="evidence" value="ECO:0007669"/>
    <property type="project" value="UniProtKB-UniRule"/>
</dbReference>